<accession>A0ABP9AMK4</accession>
<keyword evidence="2" id="KW-1185">Reference proteome</keyword>
<sequence length="141" mass="14787">MKPSGGDPSALLAGVQPARRRDDALVLVDLLREVSSREPVLWGTIIGFGACRYRYPTGTEGESPLLSFAPRKASTTLYLLDGAGAHAAALAELGPHTTGAGCLYIPRLAEVDLEVLRGILRRSLVWAEAGGADGMSVEVTG</sequence>
<gene>
    <name evidence="1" type="ORF">GCM10023351_30850</name>
</gene>
<dbReference type="EMBL" id="BAABKO010000006">
    <property type="protein sequence ID" value="GAA4783291.1"/>
    <property type="molecule type" value="Genomic_DNA"/>
</dbReference>
<reference evidence="2" key="1">
    <citation type="journal article" date="2019" name="Int. J. Syst. Evol. Microbiol.">
        <title>The Global Catalogue of Microorganisms (GCM) 10K type strain sequencing project: providing services to taxonomists for standard genome sequencing and annotation.</title>
        <authorList>
            <consortium name="The Broad Institute Genomics Platform"/>
            <consortium name="The Broad Institute Genome Sequencing Center for Infectious Disease"/>
            <person name="Wu L."/>
            <person name="Ma J."/>
        </authorList>
    </citation>
    <scope>NUCLEOTIDE SEQUENCE [LARGE SCALE GENOMIC DNA]</scope>
    <source>
        <strain evidence="2">JCM 18537</strain>
    </source>
</reference>
<evidence type="ECO:0000313" key="2">
    <source>
        <dbReference type="Proteomes" id="UP001501645"/>
    </source>
</evidence>
<evidence type="ECO:0008006" key="3">
    <source>
        <dbReference type="Google" id="ProtNLM"/>
    </source>
</evidence>
<dbReference type="RefSeq" id="WP_345441158.1">
    <property type="nucleotide sequence ID" value="NZ_BAABKO010000006.1"/>
</dbReference>
<dbReference type="Proteomes" id="UP001501645">
    <property type="component" value="Unassembled WGS sequence"/>
</dbReference>
<proteinExistence type="predicted"/>
<evidence type="ECO:0000313" key="1">
    <source>
        <dbReference type="EMBL" id="GAA4783291.1"/>
    </source>
</evidence>
<name>A0ABP9AMK4_9MICO</name>
<comment type="caution">
    <text evidence="1">The sequence shown here is derived from an EMBL/GenBank/DDBJ whole genome shotgun (WGS) entry which is preliminary data.</text>
</comment>
<organism evidence="1 2">
    <name type="scientific">Microbacterium gilvum</name>
    <dbReference type="NCBI Taxonomy" id="1336204"/>
    <lineage>
        <taxon>Bacteria</taxon>
        <taxon>Bacillati</taxon>
        <taxon>Actinomycetota</taxon>
        <taxon>Actinomycetes</taxon>
        <taxon>Micrococcales</taxon>
        <taxon>Microbacteriaceae</taxon>
        <taxon>Microbacterium</taxon>
    </lineage>
</organism>
<protein>
    <recommendedName>
        <fullName evidence="3">YdhG-like domain-containing protein</fullName>
    </recommendedName>
</protein>